<gene>
    <name evidence="1" type="ORF">Taro_017600</name>
</gene>
<evidence type="ECO:0000313" key="2">
    <source>
        <dbReference type="Proteomes" id="UP000652761"/>
    </source>
</evidence>
<dbReference type="Proteomes" id="UP000652761">
    <property type="component" value="Unassembled WGS sequence"/>
</dbReference>
<protein>
    <submittedName>
        <fullName evidence="1">Uncharacterized protein</fullName>
    </submittedName>
</protein>
<reference evidence="1" key="1">
    <citation type="submission" date="2017-07" db="EMBL/GenBank/DDBJ databases">
        <title>Taro Niue Genome Assembly and Annotation.</title>
        <authorList>
            <person name="Atibalentja N."/>
            <person name="Keating K."/>
            <person name="Fields C.J."/>
        </authorList>
    </citation>
    <scope>NUCLEOTIDE SEQUENCE</scope>
    <source>
        <strain evidence="1">Niue_2</strain>
        <tissue evidence="1">Leaf</tissue>
    </source>
</reference>
<comment type="caution">
    <text evidence="1">The sequence shown here is derived from an EMBL/GenBank/DDBJ whole genome shotgun (WGS) entry which is preliminary data.</text>
</comment>
<organism evidence="1 2">
    <name type="scientific">Colocasia esculenta</name>
    <name type="common">Wild taro</name>
    <name type="synonym">Arum esculentum</name>
    <dbReference type="NCBI Taxonomy" id="4460"/>
    <lineage>
        <taxon>Eukaryota</taxon>
        <taxon>Viridiplantae</taxon>
        <taxon>Streptophyta</taxon>
        <taxon>Embryophyta</taxon>
        <taxon>Tracheophyta</taxon>
        <taxon>Spermatophyta</taxon>
        <taxon>Magnoliopsida</taxon>
        <taxon>Liliopsida</taxon>
        <taxon>Araceae</taxon>
        <taxon>Aroideae</taxon>
        <taxon>Colocasieae</taxon>
        <taxon>Colocasia</taxon>
    </lineage>
</organism>
<keyword evidence="2" id="KW-1185">Reference proteome</keyword>
<accession>A0A843URK5</accession>
<dbReference type="EMBL" id="NMUH01000807">
    <property type="protein sequence ID" value="MQL85087.1"/>
    <property type="molecule type" value="Genomic_DNA"/>
</dbReference>
<name>A0A843URK5_COLES</name>
<sequence>MAPMLGSGFRLRSRQVGCRYTRQKATSNLSLSGSNRLVVVLPSAFYFQFLIVAEDGSCPMALLGCGSWGGSAPRALPSDEERDGSIRHVLNLEATPCVSLSGCDRIHVTFCLRVATGSWSPSGLGVVWLVSASLFRVRPCDAERDRSIRRVQIRSRHPSHRDLFATGWPPPSCSEGDAPVVAFWLLGLCSTWWCSGFSGCAVCAGVGRWPFWRLFPEGVLCVPVPAGLVLVTSQLCCFYGGCHASSLSPGARHLRTCPRDRLLPLPGTPNPKRLCQRVLLRAAGVLKSQTWSRRGKQWGQRREPFVELSYLVWVSEVVQALVRCGLASPSHCLTLRWFRSHVGRSGVGPQFGRTAVVVVVVA</sequence>
<dbReference type="AlphaFoldDB" id="A0A843URK5"/>
<evidence type="ECO:0000313" key="1">
    <source>
        <dbReference type="EMBL" id="MQL85087.1"/>
    </source>
</evidence>
<proteinExistence type="predicted"/>